<dbReference type="EMBL" id="BAABAS010000003">
    <property type="protein sequence ID" value="GAA4225025.1"/>
    <property type="molecule type" value="Genomic_DNA"/>
</dbReference>
<feature type="domain" description="ABC transporter" evidence="4">
    <location>
        <begin position="282"/>
        <end position="503"/>
    </location>
</feature>
<proteinExistence type="predicted"/>
<dbReference type="Pfam" id="PF12848">
    <property type="entry name" value="ABC_tran_Xtn"/>
    <property type="match status" value="1"/>
</dbReference>
<dbReference type="InterPro" id="IPR032781">
    <property type="entry name" value="ABC_tran_Xtn"/>
</dbReference>
<evidence type="ECO:0000313" key="5">
    <source>
        <dbReference type="EMBL" id="GAA4225025.1"/>
    </source>
</evidence>
<sequence>MNLINLENVSKAYGPKPLLDAVSLGLDEGDRVGVVGRNGGGKSTLVSVLARETEPDGGRVTHARGLRLGHLTQRDEFPDGATVRSVVLGDRAEHEWAGDVRVRDVLGGLIADLDLDAPLAGMSGGERRRVALARLLVPESDLLLLDEPTNHLDIEAIAWLARHLTSRRAALLVVTHDRWFLDEVTDRTWEVVDGAVERYDGGYSAYVLAKAERSRIAAATESKRQNLLRKELAWLRRGPQARTSKPKFRVDAAQALIADEPPARDSVELTKFATARLGKTVHDLEDVTVRVGEPGRTIFERMTWRLGPGERVGLVGVNGSGKSTLLRLLDGSVTPVAGRVVRGQTVQLAHLTQNLEDLDPSRRVLESVEEIRRRITVGKRDWTASQLLERLGFPGDRQWTPIGDLSGGERRRLQVLRLLMGEPNVLLLDEPTNDLDIETLTEVEDILDGWPGTLVVVSHDRYFLERVTDHVMALLGDGRVSMLPGGVDEYLERRAAGNAPGPARVKPATPAPGKAAPAPKPKSGQDWKARKELDRLERRLEKLAGQQADLHEQLAAHATDYAKLQELDGRLKQLQAEAADVEEEWLMLAEDLG</sequence>
<evidence type="ECO:0000256" key="1">
    <source>
        <dbReference type="ARBA" id="ARBA00022741"/>
    </source>
</evidence>
<dbReference type="CDD" id="cd03221">
    <property type="entry name" value="ABCF_EF-3"/>
    <property type="match status" value="2"/>
</dbReference>
<keyword evidence="2 5" id="KW-0067">ATP-binding</keyword>
<dbReference type="InterPro" id="IPR027417">
    <property type="entry name" value="P-loop_NTPase"/>
</dbReference>
<dbReference type="InterPro" id="IPR051309">
    <property type="entry name" value="ABCF_ATPase"/>
</dbReference>
<dbReference type="Pfam" id="PF00005">
    <property type="entry name" value="ABC_tran"/>
    <property type="match status" value="2"/>
</dbReference>
<dbReference type="Gene3D" id="3.40.50.300">
    <property type="entry name" value="P-loop containing nucleotide triphosphate hydrolases"/>
    <property type="match status" value="2"/>
</dbReference>
<evidence type="ECO:0000256" key="3">
    <source>
        <dbReference type="SAM" id="MobiDB-lite"/>
    </source>
</evidence>
<dbReference type="InterPro" id="IPR017871">
    <property type="entry name" value="ABC_transporter-like_CS"/>
</dbReference>
<protein>
    <submittedName>
        <fullName evidence="5">ABC-F family ATP-binding cassette domain-containing protein</fullName>
    </submittedName>
</protein>
<evidence type="ECO:0000313" key="6">
    <source>
        <dbReference type="Proteomes" id="UP001501710"/>
    </source>
</evidence>
<dbReference type="PANTHER" id="PTHR42855:SF1">
    <property type="entry name" value="ABC TRANSPORTER DOMAIN-CONTAINING PROTEIN"/>
    <property type="match status" value="1"/>
</dbReference>
<dbReference type="InterPro" id="IPR003593">
    <property type="entry name" value="AAA+_ATPase"/>
</dbReference>
<dbReference type="GO" id="GO:0005524">
    <property type="term" value="F:ATP binding"/>
    <property type="evidence" value="ECO:0007669"/>
    <property type="project" value="UniProtKB-KW"/>
</dbReference>
<evidence type="ECO:0000259" key="4">
    <source>
        <dbReference type="PROSITE" id="PS50893"/>
    </source>
</evidence>
<accession>A0ABP8BSZ9</accession>
<organism evidence="5 6">
    <name type="scientific">Actinomadura meridiana</name>
    <dbReference type="NCBI Taxonomy" id="559626"/>
    <lineage>
        <taxon>Bacteria</taxon>
        <taxon>Bacillati</taxon>
        <taxon>Actinomycetota</taxon>
        <taxon>Actinomycetes</taxon>
        <taxon>Streptosporangiales</taxon>
        <taxon>Thermomonosporaceae</taxon>
        <taxon>Actinomadura</taxon>
    </lineage>
</organism>
<dbReference type="RefSeq" id="WP_344889163.1">
    <property type="nucleotide sequence ID" value="NZ_BAABAS010000003.1"/>
</dbReference>
<keyword evidence="1" id="KW-0547">Nucleotide-binding</keyword>
<keyword evidence="6" id="KW-1185">Reference proteome</keyword>
<dbReference type="SMART" id="SM00382">
    <property type="entry name" value="AAA"/>
    <property type="match status" value="2"/>
</dbReference>
<feature type="compositionally biased region" description="Low complexity" evidence="3">
    <location>
        <begin position="497"/>
        <end position="517"/>
    </location>
</feature>
<feature type="domain" description="ABC transporter" evidence="4">
    <location>
        <begin position="4"/>
        <end position="218"/>
    </location>
</feature>
<dbReference type="Gene3D" id="1.10.287.380">
    <property type="entry name" value="Valyl-tRNA synthetase, C-terminal domain"/>
    <property type="match status" value="1"/>
</dbReference>
<name>A0ABP8BSZ9_9ACTN</name>
<dbReference type="PANTHER" id="PTHR42855">
    <property type="entry name" value="ABC TRANSPORTER ATP-BINDING SUBUNIT"/>
    <property type="match status" value="1"/>
</dbReference>
<comment type="caution">
    <text evidence="5">The sequence shown here is derived from an EMBL/GenBank/DDBJ whole genome shotgun (WGS) entry which is preliminary data.</text>
</comment>
<reference evidence="6" key="1">
    <citation type="journal article" date="2019" name="Int. J. Syst. Evol. Microbiol.">
        <title>The Global Catalogue of Microorganisms (GCM) 10K type strain sequencing project: providing services to taxonomists for standard genome sequencing and annotation.</title>
        <authorList>
            <consortium name="The Broad Institute Genomics Platform"/>
            <consortium name="The Broad Institute Genome Sequencing Center for Infectious Disease"/>
            <person name="Wu L."/>
            <person name="Ma J."/>
        </authorList>
    </citation>
    <scope>NUCLEOTIDE SEQUENCE [LARGE SCALE GENOMIC DNA]</scope>
    <source>
        <strain evidence="6">JCM 17440</strain>
    </source>
</reference>
<feature type="region of interest" description="Disordered" evidence="3">
    <location>
        <begin position="497"/>
        <end position="527"/>
    </location>
</feature>
<dbReference type="SUPFAM" id="SSF52540">
    <property type="entry name" value="P-loop containing nucleoside triphosphate hydrolases"/>
    <property type="match status" value="2"/>
</dbReference>
<dbReference type="PROSITE" id="PS50893">
    <property type="entry name" value="ABC_TRANSPORTER_2"/>
    <property type="match status" value="2"/>
</dbReference>
<dbReference type="InterPro" id="IPR003439">
    <property type="entry name" value="ABC_transporter-like_ATP-bd"/>
</dbReference>
<dbReference type="Pfam" id="PF16326">
    <property type="entry name" value="ABC_tran_CTD"/>
    <property type="match status" value="1"/>
</dbReference>
<evidence type="ECO:0000256" key="2">
    <source>
        <dbReference type="ARBA" id="ARBA00022840"/>
    </source>
</evidence>
<dbReference type="InterPro" id="IPR037118">
    <property type="entry name" value="Val-tRNA_synth_C_sf"/>
</dbReference>
<dbReference type="InterPro" id="IPR032524">
    <property type="entry name" value="ABC_tran_C"/>
</dbReference>
<dbReference type="PROSITE" id="PS00211">
    <property type="entry name" value="ABC_TRANSPORTER_1"/>
    <property type="match status" value="2"/>
</dbReference>
<gene>
    <name evidence="5" type="ORF">GCM10022254_05990</name>
</gene>
<dbReference type="Proteomes" id="UP001501710">
    <property type="component" value="Unassembled WGS sequence"/>
</dbReference>